<dbReference type="EMBL" id="MIGZ01000020">
    <property type="protein sequence ID" value="ODQ95342.1"/>
    <property type="molecule type" value="Genomic_DNA"/>
</dbReference>
<dbReference type="AlphaFoldDB" id="A0A1E3S0W8"/>
<protein>
    <recommendedName>
        <fullName evidence="3">DoxX family protein</fullName>
    </recommendedName>
</protein>
<dbReference type="OrthoDB" id="3482508at2"/>
<reference evidence="2" key="1">
    <citation type="submission" date="2016-09" db="EMBL/GenBank/DDBJ databases">
        <authorList>
            <person name="Greninger A.L."/>
            <person name="Jerome K.R."/>
            <person name="Mcnair B."/>
            <person name="Wallis C."/>
            <person name="Fang F."/>
        </authorList>
    </citation>
    <scope>NUCLEOTIDE SEQUENCE [LARGE SCALE GENOMIC DNA]</scope>
    <source>
        <strain evidence="2">M7</strain>
    </source>
</reference>
<comment type="caution">
    <text evidence="1">The sequence shown here is derived from an EMBL/GenBank/DDBJ whole genome shotgun (WGS) entry which is preliminary data.</text>
</comment>
<sequence>MDESGSNSRAATLAGLAVAGTGLAHFAKPELFESITEQAFGDNSRQHIYINGGIETALGLGLAARKTRKLAILGTVGYLVYLAGNVARNR</sequence>
<evidence type="ECO:0000313" key="2">
    <source>
        <dbReference type="Proteomes" id="UP000094243"/>
    </source>
</evidence>
<gene>
    <name evidence="1" type="ORF">BHQ17_05430</name>
</gene>
<dbReference type="Proteomes" id="UP000094243">
    <property type="component" value="Unassembled WGS sequence"/>
</dbReference>
<keyword evidence="2" id="KW-1185">Reference proteome</keyword>
<evidence type="ECO:0000313" key="1">
    <source>
        <dbReference type="EMBL" id="ODQ95342.1"/>
    </source>
</evidence>
<proteinExistence type="predicted"/>
<name>A0A1E3S0W8_9MYCO</name>
<accession>A0A1E3S0W8</accession>
<evidence type="ECO:0008006" key="3">
    <source>
        <dbReference type="Google" id="ProtNLM"/>
    </source>
</evidence>
<organism evidence="1 2">
    <name type="scientific">Mycolicibacterium holsaticum</name>
    <dbReference type="NCBI Taxonomy" id="152142"/>
    <lineage>
        <taxon>Bacteria</taxon>
        <taxon>Bacillati</taxon>
        <taxon>Actinomycetota</taxon>
        <taxon>Actinomycetes</taxon>
        <taxon>Mycobacteriales</taxon>
        <taxon>Mycobacteriaceae</taxon>
        <taxon>Mycolicibacterium</taxon>
    </lineage>
</organism>